<name>A0A2M8P3K1_9CHLR</name>
<evidence type="ECO:0000313" key="4">
    <source>
        <dbReference type="Proteomes" id="UP000228921"/>
    </source>
</evidence>
<proteinExistence type="predicted"/>
<dbReference type="GO" id="GO:0005524">
    <property type="term" value="F:ATP binding"/>
    <property type="evidence" value="ECO:0007669"/>
    <property type="project" value="InterPro"/>
</dbReference>
<dbReference type="GO" id="GO:0000731">
    <property type="term" value="P:DNA synthesis involved in DNA repair"/>
    <property type="evidence" value="ECO:0007669"/>
    <property type="project" value="TreeGrafter"/>
</dbReference>
<dbReference type="Proteomes" id="UP000228921">
    <property type="component" value="Unassembled WGS sequence"/>
</dbReference>
<dbReference type="Pfam" id="PF13304">
    <property type="entry name" value="AAA_21"/>
    <property type="match status" value="1"/>
</dbReference>
<reference evidence="3 4" key="1">
    <citation type="submission" date="2017-11" db="EMBL/GenBank/DDBJ databases">
        <title>Evolution of Phototrophy in the Chloroflexi Phylum Driven by Horizontal Gene Transfer.</title>
        <authorList>
            <person name="Ward L.M."/>
            <person name="Hemp J."/>
            <person name="Shih P.M."/>
            <person name="Mcglynn S.E."/>
            <person name="Fischer W."/>
        </authorList>
    </citation>
    <scope>NUCLEOTIDE SEQUENCE [LARGE SCALE GENOMIC DNA]</scope>
    <source>
        <strain evidence="3">CP2_2F</strain>
    </source>
</reference>
<dbReference type="SUPFAM" id="SSF52540">
    <property type="entry name" value="P-loop containing nucleoside triphosphate hydrolases"/>
    <property type="match status" value="1"/>
</dbReference>
<evidence type="ECO:0000259" key="2">
    <source>
        <dbReference type="Pfam" id="PF13304"/>
    </source>
</evidence>
<organism evidence="3 4">
    <name type="scientific">Candidatus Thermofonsia Clade 1 bacterium</name>
    <dbReference type="NCBI Taxonomy" id="2364210"/>
    <lineage>
        <taxon>Bacteria</taxon>
        <taxon>Bacillati</taxon>
        <taxon>Chloroflexota</taxon>
        <taxon>Candidatus Thermofontia</taxon>
        <taxon>Candidatus Thermofonsia Clade 1</taxon>
    </lineage>
</organism>
<evidence type="ECO:0000313" key="3">
    <source>
        <dbReference type="EMBL" id="PJF32125.1"/>
    </source>
</evidence>
<gene>
    <name evidence="3" type="ORF">CUN51_00410</name>
</gene>
<sequence>MLTRLELDGFKAFRNFALDFQPFMVFIGPNGVGKTNLFDAITLLARLAEGDSLEEAMLHARGEPTELFTLYADGRRAERIQIAAEFLLDRESLGANGKPFTPTNTRLRYELTLERRGEGAHIIAESLLPLPDSKDTWVRDNLPTKVRKAWILREKRPPYIATVGEEGELSIYRNQDTLTGGRESLKVGSLQKSALGTADPVRYPTIHAVRQAMRNWRLLRFNPEVLRQPCAISAEAKLQPDGAHLPAVLARLLREQPEAAANITQVLQGMLPQVKAIEVRALGDGSRQLVELVGQDGTRFSSRVLSDGTLRLLGLAALCYDAEHRGVICYEEPENGIQLLRLPDMVNVLYGLALNLEREVPEGAQNPPLRQALVNTHSPSILSSVPPHSVYYLGMRHDERGQCTYAVSVRPELIPDEQDRYRTWLQIQQELSGSAQ</sequence>
<feature type="domain" description="Endonuclease GajA/Old nuclease/RecF-like AAA" evidence="1">
    <location>
        <begin position="1"/>
        <end position="88"/>
    </location>
</feature>
<dbReference type="InterPro" id="IPR041685">
    <property type="entry name" value="AAA_GajA/Old/RecF-like"/>
</dbReference>
<dbReference type="Pfam" id="PF13175">
    <property type="entry name" value="AAA_15"/>
    <property type="match status" value="1"/>
</dbReference>
<dbReference type="EMBL" id="PGTK01000001">
    <property type="protein sequence ID" value="PJF32125.1"/>
    <property type="molecule type" value="Genomic_DNA"/>
</dbReference>
<accession>A0A2M8P3K1</accession>
<evidence type="ECO:0000259" key="1">
    <source>
        <dbReference type="Pfam" id="PF13175"/>
    </source>
</evidence>
<protein>
    <recommendedName>
        <fullName evidence="5">ATPase</fullName>
    </recommendedName>
</protein>
<dbReference type="Gene3D" id="3.40.50.300">
    <property type="entry name" value="P-loop containing nucleotide triphosphate hydrolases"/>
    <property type="match status" value="1"/>
</dbReference>
<dbReference type="GO" id="GO:0006302">
    <property type="term" value="P:double-strand break repair"/>
    <property type="evidence" value="ECO:0007669"/>
    <property type="project" value="TreeGrafter"/>
</dbReference>
<dbReference type="InterPro" id="IPR003959">
    <property type="entry name" value="ATPase_AAA_core"/>
</dbReference>
<dbReference type="GO" id="GO:0016887">
    <property type="term" value="F:ATP hydrolysis activity"/>
    <property type="evidence" value="ECO:0007669"/>
    <property type="project" value="InterPro"/>
</dbReference>
<dbReference type="AlphaFoldDB" id="A0A2M8P3K1"/>
<dbReference type="PANTHER" id="PTHR32182:SF22">
    <property type="entry name" value="ATP-DEPENDENT ENDONUCLEASE, OLD FAMILY-RELATED"/>
    <property type="match status" value="1"/>
</dbReference>
<feature type="domain" description="ATPase AAA-type core" evidence="2">
    <location>
        <begin position="232"/>
        <end position="383"/>
    </location>
</feature>
<evidence type="ECO:0008006" key="5">
    <source>
        <dbReference type="Google" id="ProtNLM"/>
    </source>
</evidence>
<dbReference type="InterPro" id="IPR027417">
    <property type="entry name" value="P-loop_NTPase"/>
</dbReference>
<comment type="caution">
    <text evidence="3">The sequence shown here is derived from an EMBL/GenBank/DDBJ whole genome shotgun (WGS) entry which is preliminary data.</text>
</comment>
<dbReference type="PANTHER" id="PTHR32182">
    <property type="entry name" value="DNA REPLICATION AND REPAIR PROTEIN RECF"/>
    <property type="match status" value="1"/>
</dbReference>